<evidence type="ECO:0000313" key="1">
    <source>
        <dbReference type="EMBL" id="KXA61458.1"/>
    </source>
</evidence>
<name>A0A133S081_STRMT</name>
<dbReference type="PATRIC" id="fig|28037.231.peg.750"/>
<sequence length="59" mass="6992">LFINPLQLTKSQKRKDKMCPFSILAFLKLTTVYKELTYVHNLTDNFNFLITTQAMKYFA</sequence>
<reference evidence="1 2" key="1">
    <citation type="submission" date="2016-01" db="EMBL/GenBank/DDBJ databases">
        <authorList>
            <person name="Oliw E.H."/>
        </authorList>
    </citation>
    <scope>NUCLEOTIDE SEQUENCE [LARGE SCALE GENOMIC DNA]</scope>
    <source>
        <strain evidence="1 2">CMW7705B</strain>
    </source>
</reference>
<proteinExistence type="predicted"/>
<dbReference type="AlphaFoldDB" id="A0A133S081"/>
<dbReference type="Proteomes" id="UP000070065">
    <property type="component" value="Unassembled WGS sequence"/>
</dbReference>
<comment type="caution">
    <text evidence="1">The sequence shown here is derived from an EMBL/GenBank/DDBJ whole genome shotgun (WGS) entry which is preliminary data.</text>
</comment>
<protein>
    <submittedName>
        <fullName evidence="1">Uncharacterized protein</fullName>
    </submittedName>
</protein>
<accession>A0A133S081</accession>
<organism evidence="1 2">
    <name type="scientific">Streptococcus mitis</name>
    <dbReference type="NCBI Taxonomy" id="28037"/>
    <lineage>
        <taxon>Bacteria</taxon>
        <taxon>Bacillati</taxon>
        <taxon>Bacillota</taxon>
        <taxon>Bacilli</taxon>
        <taxon>Lactobacillales</taxon>
        <taxon>Streptococcaceae</taxon>
        <taxon>Streptococcus</taxon>
        <taxon>Streptococcus mitis group</taxon>
    </lineage>
</organism>
<dbReference type="EMBL" id="LRQR01000046">
    <property type="protein sequence ID" value="KXA61458.1"/>
    <property type="molecule type" value="Genomic_DNA"/>
</dbReference>
<gene>
    <name evidence="1" type="ORF">HMPREF3228_00755</name>
</gene>
<evidence type="ECO:0000313" key="2">
    <source>
        <dbReference type="Proteomes" id="UP000070065"/>
    </source>
</evidence>
<feature type="non-terminal residue" evidence="1">
    <location>
        <position position="1"/>
    </location>
</feature>